<dbReference type="InterPro" id="IPR036249">
    <property type="entry name" value="Thioredoxin-like_sf"/>
</dbReference>
<dbReference type="PANTHER" id="PTHR44051">
    <property type="entry name" value="GLUTATHIONE S-TRANSFERASE-RELATED"/>
    <property type="match status" value="1"/>
</dbReference>
<comment type="caution">
    <text evidence="4">The sequence shown here is derived from an EMBL/GenBank/DDBJ whole genome shotgun (WGS) entry which is preliminary data.</text>
</comment>
<dbReference type="Proteomes" id="UP000773614">
    <property type="component" value="Unassembled WGS sequence"/>
</dbReference>
<dbReference type="InterPro" id="IPR004046">
    <property type="entry name" value="GST_C"/>
</dbReference>
<evidence type="ECO:0000259" key="3">
    <source>
        <dbReference type="PROSITE" id="PS50405"/>
    </source>
</evidence>
<dbReference type="OrthoDB" id="9803562at2"/>
<protein>
    <submittedName>
        <fullName evidence="4">Glutathione S-transferase</fullName>
    </submittedName>
</protein>
<accession>A0A964T7G8</accession>
<dbReference type="SFLD" id="SFLDG01151">
    <property type="entry name" value="Main.2:_Nu-like"/>
    <property type="match status" value="1"/>
</dbReference>
<dbReference type="PANTHER" id="PTHR44051:SF8">
    <property type="entry name" value="GLUTATHIONE S-TRANSFERASE GSTA"/>
    <property type="match status" value="1"/>
</dbReference>
<evidence type="ECO:0000313" key="4">
    <source>
        <dbReference type="EMBL" id="MYZ49839.1"/>
    </source>
</evidence>
<dbReference type="SFLD" id="SFLDG00358">
    <property type="entry name" value="Main_(cytGST)"/>
    <property type="match status" value="1"/>
</dbReference>
<dbReference type="Pfam" id="PF02798">
    <property type="entry name" value="GST_N"/>
    <property type="match status" value="1"/>
</dbReference>
<dbReference type="CDD" id="cd10291">
    <property type="entry name" value="GST_C_YfcG_like"/>
    <property type="match status" value="1"/>
</dbReference>
<dbReference type="AlphaFoldDB" id="A0A964T7G8"/>
<dbReference type="CDD" id="cd03048">
    <property type="entry name" value="GST_N_Ure2p_like"/>
    <property type="match status" value="1"/>
</dbReference>
<organism evidence="4 5">
    <name type="scientific">Propylenella binzhouense</name>
    <dbReference type="NCBI Taxonomy" id="2555902"/>
    <lineage>
        <taxon>Bacteria</taxon>
        <taxon>Pseudomonadati</taxon>
        <taxon>Pseudomonadota</taxon>
        <taxon>Alphaproteobacteria</taxon>
        <taxon>Hyphomicrobiales</taxon>
        <taxon>Propylenellaceae</taxon>
        <taxon>Propylenella</taxon>
    </lineage>
</organism>
<sequence length="214" mass="24615">MIDLYTWTTPNGRKVSIALEEMELPYEVHPVDIGNEEQFRPEFLAISPNNKIPAIVDRDTGISLMESGAILLYLAEKTGRFMPADPALRWQVMEWLMWQMGGFGPMLGQTHHFLHYNRGKAPYAEERYAKEAVRLYQVLDTRLTGRDYVAGDYSIADMAIWPWAARFEWQGIELGRFPRVRDWYLRIVERPAVQKGYQVPKNVGAIPMPAALAV</sequence>
<evidence type="ECO:0000313" key="5">
    <source>
        <dbReference type="Proteomes" id="UP000773614"/>
    </source>
</evidence>
<dbReference type="PROSITE" id="PS50404">
    <property type="entry name" value="GST_NTER"/>
    <property type="match status" value="1"/>
</dbReference>
<dbReference type="InterPro" id="IPR004045">
    <property type="entry name" value="Glutathione_S-Trfase_N"/>
</dbReference>
<dbReference type="PROSITE" id="PS50405">
    <property type="entry name" value="GST_CTER"/>
    <property type="match status" value="1"/>
</dbReference>
<feature type="domain" description="GST N-terminal" evidence="2">
    <location>
        <begin position="1"/>
        <end position="82"/>
    </location>
</feature>
<dbReference type="InterPro" id="IPR010987">
    <property type="entry name" value="Glutathione-S-Trfase_C-like"/>
</dbReference>
<dbReference type="EMBL" id="SPKJ01000099">
    <property type="protein sequence ID" value="MYZ49839.1"/>
    <property type="molecule type" value="Genomic_DNA"/>
</dbReference>
<dbReference type="SFLD" id="SFLDS00019">
    <property type="entry name" value="Glutathione_Transferase_(cytos"/>
    <property type="match status" value="1"/>
</dbReference>
<evidence type="ECO:0000259" key="2">
    <source>
        <dbReference type="PROSITE" id="PS50404"/>
    </source>
</evidence>
<dbReference type="InterPro" id="IPR040079">
    <property type="entry name" value="Glutathione_S-Trfase"/>
</dbReference>
<name>A0A964T7G8_9HYPH</name>
<dbReference type="SUPFAM" id="SSF52833">
    <property type="entry name" value="Thioredoxin-like"/>
    <property type="match status" value="1"/>
</dbReference>
<dbReference type="Gene3D" id="1.20.1050.10">
    <property type="match status" value="1"/>
</dbReference>
<dbReference type="SUPFAM" id="SSF47616">
    <property type="entry name" value="GST C-terminal domain-like"/>
    <property type="match status" value="1"/>
</dbReference>
<proteinExistence type="inferred from homology"/>
<dbReference type="Gene3D" id="3.40.30.10">
    <property type="entry name" value="Glutaredoxin"/>
    <property type="match status" value="1"/>
</dbReference>
<reference evidence="4" key="1">
    <citation type="submission" date="2019-03" db="EMBL/GenBank/DDBJ databases">
        <title>Afifella sp. nov., isolated from activated sludge.</title>
        <authorList>
            <person name="Li Q."/>
            <person name="Liu Y."/>
        </authorList>
    </citation>
    <scope>NUCLEOTIDE SEQUENCE</scope>
    <source>
        <strain evidence="4">L72</strain>
    </source>
</reference>
<dbReference type="InterPro" id="IPR036282">
    <property type="entry name" value="Glutathione-S-Trfase_C_sf"/>
</dbReference>
<feature type="domain" description="GST C-terminal" evidence="3">
    <location>
        <begin position="85"/>
        <end position="210"/>
    </location>
</feature>
<keyword evidence="5" id="KW-1185">Reference proteome</keyword>
<dbReference type="RefSeq" id="WP_161142178.1">
    <property type="nucleotide sequence ID" value="NZ_SPKJ01000099.1"/>
</dbReference>
<gene>
    <name evidence="4" type="ORF">E4O86_19210</name>
</gene>
<comment type="similarity">
    <text evidence="1">Belongs to the GST superfamily.</text>
</comment>
<evidence type="ECO:0000256" key="1">
    <source>
        <dbReference type="RuleBase" id="RU003494"/>
    </source>
</evidence>
<dbReference type="Pfam" id="PF00043">
    <property type="entry name" value="GST_C"/>
    <property type="match status" value="1"/>
</dbReference>